<evidence type="ECO:0000256" key="1">
    <source>
        <dbReference type="ARBA" id="ARBA00007958"/>
    </source>
</evidence>
<dbReference type="Proteomes" id="UP000278149">
    <property type="component" value="Unassembled WGS sequence"/>
</dbReference>
<dbReference type="GO" id="GO:0008967">
    <property type="term" value="F:phosphoglycolate phosphatase activity"/>
    <property type="evidence" value="ECO:0007669"/>
    <property type="project" value="TreeGrafter"/>
</dbReference>
<dbReference type="InterPro" id="IPR006439">
    <property type="entry name" value="HAD-SF_hydro_IA"/>
</dbReference>
<comment type="caution">
    <text evidence="2">The sequence shown here is derived from an EMBL/GenBank/DDBJ whole genome shotgun (WGS) entry which is preliminary data.</text>
</comment>
<dbReference type="InterPro" id="IPR036412">
    <property type="entry name" value="HAD-like_sf"/>
</dbReference>
<dbReference type="SFLD" id="SFLDS00003">
    <property type="entry name" value="Haloacid_Dehalogenase"/>
    <property type="match status" value="1"/>
</dbReference>
<dbReference type="EMBL" id="RCOR01000001">
    <property type="protein sequence ID" value="RSN70906.1"/>
    <property type="molecule type" value="Genomic_DNA"/>
</dbReference>
<dbReference type="PRINTS" id="PR00413">
    <property type="entry name" value="HADHALOGNASE"/>
</dbReference>
<dbReference type="InterPro" id="IPR050155">
    <property type="entry name" value="HAD-like_hydrolase_sf"/>
</dbReference>
<proteinExistence type="inferred from homology"/>
<keyword evidence="2" id="KW-0378">Hydrolase</keyword>
<dbReference type="InterPro" id="IPR041492">
    <property type="entry name" value="HAD_2"/>
</dbReference>
<dbReference type="SUPFAM" id="SSF56784">
    <property type="entry name" value="HAD-like"/>
    <property type="match status" value="1"/>
</dbReference>
<comment type="similarity">
    <text evidence="1">Belongs to the HAD-like hydrolase superfamily.</text>
</comment>
<dbReference type="PANTHER" id="PTHR43434:SF1">
    <property type="entry name" value="PHOSPHOGLYCOLATE PHOSPHATASE"/>
    <property type="match status" value="1"/>
</dbReference>
<evidence type="ECO:0000313" key="2">
    <source>
        <dbReference type="EMBL" id="RSN70906.1"/>
    </source>
</evidence>
<dbReference type="Gene3D" id="3.40.50.1000">
    <property type="entry name" value="HAD superfamily/HAD-like"/>
    <property type="match status" value="1"/>
</dbReference>
<reference evidence="2 3" key="1">
    <citation type="submission" date="2018-10" db="EMBL/GenBank/DDBJ databases">
        <title>Co-occurring genomic capacity for anaerobic methane metabolism and dissimilatory sulfite reduction discovered in the Korarchaeota.</title>
        <authorList>
            <person name="Mckay L.J."/>
            <person name="Dlakic M."/>
            <person name="Fields M.W."/>
            <person name="Delmont T.O."/>
            <person name="Eren A.M."/>
            <person name="Jay Z.J."/>
            <person name="Klingelsmith K.B."/>
            <person name="Rusch D.B."/>
            <person name="Inskeep W.P."/>
        </authorList>
    </citation>
    <scope>NUCLEOTIDE SEQUENCE [LARGE SCALE GENOMIC DNA]</scope>
    <source>
        <strain evidence="2 3">WS</strain>
    </source>
</reference>
<accession>A0A3R9QS34</accession>
<dbReference type="AlphaFoldDB" id="A0A3R9QS34"/>
<sequence>MRRSDGREAGEVRGVPEVRELRLDELLQGKEALITDLDGTLVDLGINWDSLRERVRAEMGWDHPLKPLGPSIPKAARNKDEEIRAFKIVEEEEIVASSRADRNPRLIEIFEKIKGMGLKLALVTLQARKPALIALERLGILGFFDVIITRESSLDRKEQLMMALDELGVDPSKCIFFGDTPWDLDAGRELGIKTVCVGRRIDGCDYFIQKFEDLAVH</sequence>
<evidence type="ECO:0000313" key="3">
    <source>
        <dbReference type="Proteomes" id="UP000278149"/>
    </source>
</evidence>
<gene>
    <name evidence="2" type="ORF">D9Q81_00035</name>
</gene>
<name>A0A3R9QS34_9CREN</name>
<protein>
    <submittedName>
        <fullName evidence="2">HAD family hydrolase</fullName>
    </submittedName>
</protein>
<dbReference type="PANTHER" id="PTHR43434">
    <property type="entry name" value="PHOSPHOGLYCOLATE PHOSPHATASE"/>
    <property type="match status" value="1"/>
</dbReference>
<dbReference type="Pfam" id="PF13419">
    <property type="entry name" value="HAD_2"/>
    <property type="match status" value="1"/>
</dbReference>
<dbReference type="InterPro" id="IPR023214">
    <property type="entry name" value="HAD_sf"/>
</dbReference>
<dbReference type="NCBIfam" id="TIGR01509">
    <property type="entry name" value="HAD-SF-IA-v3"/>
    <property type="match status" value="1"/>
</dbReference>
<dbReference type="SFLD" id="SFLDG01129">
    <property type="entry name" value="C1.5:_HAD__Beta-PGM__Phosphata"/>
    <property type="match status" value="1"/>
</dbReference>
<organism evidence="2 3">
    <name type="scientific">Candidatus Korarchaeum cryptofilum</name>
    <dbReference type="NCBI Taxonomy" id="498846"/>
    <lineage>
        <taxon>Archaea</taxon>
        <taxon>Thermoproteota</taxon>
        <taxon>Candidatus Korarchaeia</taxon>
        <taxon>Candidatus Korarchaeales</taxon>
        <taxon>Candidatus Korarchaeaceae</taxon>
        <taxon>Candidatus Korarchaeum</taxon>
    </lineage>
</organism>
<dbReference type="GO" id="GO:0006281">
    <property type="term" value="P:DNA repair"/>
    <property type="evidence" value="ECO:0007669"/>
    <property type="project" value="TreeGrafter"/>
</dbReference>